<evidence type="ECO:0000256" key="1">
    <source>
        <dbReference type="SAM" id="MobiDB-lite"/>
    </source>
</evidence>
<sequence>MGEVVKENDTTANQSSKQLQTSGALVEDTKSGQKQRNKVACTKQIKINICETPFSTKNATIKLLVVVKTEKVSEFRKSNLVSSYNLSYHRSIETTPESISKENQETIWQRLHNHHLSLARPPKLRVGDGV</sequence>
<evidence type="ECO:0000313" key="2">
    <source>
        <dbReference type="EMBL" id="GFN98770.1"/>
    </source>
</evidence>
<evidence type="ECO:0000313" key="3">
    <source>
        <dbReference type="Proteomes" id="UP000735302"/>
    </source>
</evidence>
<dbReference type="AlphaFoldDB" id="A0AAV3ZW56"/>
<keyword evidence="3" id="KW-1185">Reference proteome</keyword>
<dbReference type="EMBL" id="BLXT01002861">
    <property type="protein sequence ID" value="GFN98770.1"/>
    <property type="molecule type" value="Genomic_DNA"/>
</dbReference>
<feature type="compositionally biased region" description="Polar residues" evidence="1">
    <location>
        <begin position="10"/>
        <end position="23"/>
    </location>
</feature>
<protein>
    <submittedName>
        <fullName evidence="2">Uncharacterized protein</fullName>
    </submittedName>
</protein>
<accession>A0AAV3ZW56</accession>
<reference evidence="2 3" key="1">
    <citation type="journal article" date="2021" name="Elife">
        <title>Chloroplast acquisition without the gene transfer in kleptoplastic sea slugs, Plakobranchus ocellatus.</title>
        <authorList>
            <person name="Maeda T."/>
            <person name="Takahashi S."/>
            <person name="Yoshida T."/>
            <person name="Shimamura S."/>
            <person name="Takaki Y."/>
            <person name="Nagai Y."/>
            <person name="Toyoda A."/>
            <person name="Suzuki Y."/>
            <person name="Arimoto A."/>
            <person name="Ishii H."/>
            <person name="Satoh N."/>
            <person name="Nishiyama T."/>
            <person name="Hasebe M."/>
            <person name="Maruyama T."/>
            <person name="Minagawa J."/>
            <person name="Obokata J."/>
            <person name="Shigenobu S."/>
        </authorList>
    </citation>
    <scope>NUCLEOTIDE SEQUENCE [LARGE SCALE GENOMIC DNA]</scope>
</reference>
<feature type="region of interest" description="Disordered" evidence="1">
    <location>
        <begin position="1"/>
        <end position="37"/>
    </location>
</feature>
<dbReference type="Proteomes" id="UP000735302">
    <property type="component" value="Unassembled WGS sequence"/>
</dbReference>
<gene>
    <name evidence="2" type="ORF">PoB_002527600</name>
</gene>
<organism evidence="2 3">
    <name type="scientific">Plakobranchus ocellatus</name>
    <dbReference type="NCBI Taxonomy" id="259542"/>
    <lineage>
        <taxon>Eukaryota</taxon>
        <taxon>Metazoa</taxon>
        <taxon>Spiralia</taxon>
        <taxon>Lophotrochozoa</taxon>
        <taxon>Mollusca</taxon>
        <taxon>Gastropoda</taxon>
        <taxon>Heterobranchia</taxon>
        <taxon>Euthyneura</taxon>
        <taxon>Panpulmonata</taxon>
        <taxon>Sacoglossa</taxon>
        <taxon>Placobranchoidea</taxon>
        <taxon>Plakobranchidae</taxon>
        <taxon>Plakobranchus</taxon>
    </lineage>
</organism>
<proteinExistence type="predicted"/>
<comment type="caution">
    <text evidence="2">The sequence shown here is derived from an EMBL/GenBank/DDBJ whole genome shotgun (WGS) entry which is preliminary data.</text>
</comment>
<name>A0AAV3ZW56_9GAST</name>